<keyword evidence="3" id="KW-1185">Reference proteome</keyword>
<comment type="caution">
    <text evidence="2">The sequence shown here is derived from an EMBL/GenBank/DDBJ whole genome shotgun (WGS) entry which is preliminary data.</text>
</comment>
<proteinExistence type="predicted"/>
<dbReference type="EMBL" id="LWBP01000045">
    <property type="protein sequence ID" value="OQP66622.1"/>
    <property type="molecule type" value="Genomic_DNA"/>
</dbReference>
<accession>A0A1V9G7R5</accession>
<dbReference type="RefSeq" id="WP_081161948.1">
    <property type="nucleotide sequence ID" value="NZ_LWBP01000045.1"/>
</dbReference>
<gene>
    <name evidence="2" type="ORF">A4R26_12610</name>
</gene>
<dbReference type="AlphaFoldDB" id="A0A1V9G7R5"/>
<evidence type="ECO:0000313" key="2">
    <source>
        <dbReference type="EMBL" id="OQP66622.1"/>
    </source>
</evidence>
<name>A0A1V9G7R5_9BACT</name>
<organism evidence="2 3">
    <name type="scientific">Niastella populi</name>
    <dbReference type="NCBI Taxonomy" id="550983"/>
    <lineage>
        <taxon>Bacteria</taxon>
        <taxon>Pseudomonadati</taxon>
        <taxon>Bacteroidota</taxon>
        <taxon>Chitinophagia</taxon>
        <taxon>Chitinophagales</taxon>
        <taxon>Chitinophagaceae</taxon>
        <taxon>Niastella</taxon>
    </lineage>
</organism>
<reference evidence="3" key="1">
    <citation type="submission" date="2016-04" db="EMBL/GenBank/DDBJ databases">
        <authorList>
            <person name="Chen L."/>
            <person name="Zhuang W."/>
            <person name="Wang G."/>
        </authorList>
    </citation>
    <scope>NUCLEOTIDE SEQUENCE [LARGE SCALE GENOMIC DNA]</scope>
    <source>
        <strain evidence="3">208</strain>
    </source>
</reference>
<dbReference type="Proteomes" id="UP000192276">
    <property type="component" value="Unassembled WGS sequence"/>
</dbReference>
<protein>
    <submittedName>
        <fullName evidence="2">Uncharacterized protein</fullName>
    </submittedName>
</protein>
<evidence type="ECO:0000256" key="1">
    <source>
        <dbReference type="SAM" id="SignalP"/>
    </source>
</evidence>
<evidence type="ECO:0000313" key="3">
    <source>
        <dbReference type="Proteomes" id="UP000192276"/>
    </source>
</evidence>
<sequence>MKKAKVLLAAIAVFAVVGGALAFKAKNVGSIYCDSTCPIQALRLGFTTQDQDQGSATTVCNAQGTNMYYVAPVTGCTTTTIAYTTAN</sequence>
<keyword evidence="1" id="KW-0732">Signal</keyword>
<feature type="signal peptide" evidence="1">
    <location>
        <begin position="1"/>
        <end position="22"/>
    </location>
</feature>
<feature type="chain" id="PRO_5013297474" evidence="1">
    <location>
        <begin position="23"/>
        <end position="87"/>
    </location>
</feature>
<dbReference type="STRING" id="550983.A4R26_12610"/>